<sequence>MTNRRPWLRRASVTAVSAAALVALAAPAEAAAPSAAPTFRAATTAAAADVDYDTWQRDCQAVMDQALPYLKQRIADTRPGEKPAIVLDIDNTALETDFGFSYPQPANKPVLEAAAYAQERGVAVFFVTARPGIIHAPTAYNLDQAGYESAGLYVRGFFDLFRNVAEYKTAQRVDIESKGYTIIANIGNSATDLSGGHAERTYKLPDYDGRLS</sequence>
<gene>
    <name evidence="3" type="ORF">FHS32_006957</name>
</gene>
<keyword evidence="4" id="KW-1185">Reference proteome</keyword>
<protein>
    <submittedName>
        <fullName evidence="3">Putative secreted acid phosphatase</fullName>
    </submittedName>
</protein>
<name>A0A7W8BV84_9ACTN</name>
<proteinExistence type="predicted"/>
<dbReference type="InterPro" id="IPR036412">
    <property type="entry name" value="HAD-like_sf"/>
</dbReference>
<organism evidence="3 4">
    <name type="scientific">Streptomyces griseoloalbus</name>
    <dbReference type="NCBI Taxonomy" id="67303"/>
    <lineage>
        <taxon>Bacteria</taxon>
        <taxon>Bacillati</taxon>
        <taxon>Actinomycetota</taxon>
        <taxon>Actinomycetes</taxon>
        <taxon>Kitasatosporales</taxon>
        <taxon>Streptomycetaceae</taxon>
        <taxon>Streptomyces</taxon>
    </lineage>
</organism>
<dbReference type="Pfam" id="PF03767">
    <property type="entry name" value="Acid_phosphat_B"/>
    <property type="match status" value="2"/>
</dbReference>
<dbReference type="AlphaFoldDB" id="A0A7W8BV84"/>
<dbReference type="PANTHER" id="PTHR31284:SF10">
    <property type="entry name" value="ACID PHOSPHATASE-LIKE PROTEIN"/>
    <property type="match status" value="1"/>
</dbReference>
<dbReference type="InterPro" id="IPR005519">
    <property type="entry name" value="Acid_phosphat_B-like"/>
</dbReference>
<accession>A0A7W8BV84</accession>
<reference evidence="3 4" key="1">
    <citation type="submission" date="2020-08" db="EMBL/GenBank/DDBJ databases">
        <title>Genomic Encyclopedia of Type Strains, Phase III (KMG-III): the genomes of soil and plant-associated and newly described type strains.</title>
        <authorList>
            <person name="Whitman W."/>
        </authorList>
    </citation>
    <scope>NUCLEOTIDE SEQUENCE [LARGE SCALE GENOMIC DNA]</scope>
    <source>
        <strain evidence="3 4">CECT 3226</strain>
    </source>
</reference>
<dbReference type="InterPro" id="IPR006311">
    <property type="entry name" value="TAT_signal"/>
</dbReference>
<dbReference type="PROSITE" id="PS51318">
    <property type="entry name" value="TAT"/>
    <property type="match status" value="1"/>
</dbReference>
<feature type="signal peptide" evidence="2">
    <location>
        <begin position="1"/>
        <end position="25"/>
    </location>
</feature>
<evidence type="ECO:0000313" key="4">
    <source>
        <dbReference type="Proteomes" id="UP000568022"/>
    </source>
</evidence>
<keyword evidence="1 2" id="KW-0732">Signal</keyword>
<feature type="chain" id="PRO_5039058959" evidence="2">
    <location>
        <begin position="26"/>
        <end position="212"/>
    </location>
</feature>
<dbReference type="Gene3D" id="3.40.50.1000">
    <property type="entry name" value="HAD superfamily/HAD-like"/>
    <property type="match status" value="1"/>
</dbReference>
<dbReference type="EMBL" id="JACHJE010000028">
    <property type="protein sequence ID" value="MBB5130161.1"/>
    <property type="molecule type" value="Genomic_DNA"/>
</dbReference>
<comment type="caution">
    <text evidence="3">The sequence shown here is derived from an EMBL/GenBank/DDBJ whole genome shotgun (WGS) entry which is preliminary data.</text>
</comment>
<dbReference type="SUPFAM" id="SSF56784">
    <property type="entry name" value="HAD-like"/>
    <property type="match status" value="1"/>
</dbReference>
<evidence type="ECO:0000256" key="2">
    <source>
        <dbReference type="SAM" id="SignalP"/>
    </source>
</evidence>
<dbReference type="InterPro" id="IPR023214">
    <property type="entry name" value="HAD_sf"/>
</dbReference>
<evidence type="ECO:0000256" key="1">
    <source>
        <dbReference type="ARBA" id="ARBA00022729"/>
    </source>
</evidence>
<evidence type="ECO:0000313" key="3">
    <source>
        <dbReference type="EMBL" id="MBB5130161.1"/>
    </source>
</evidence>
<dbReference type="PANTHER" id="PTHR31284">
    <property type="entry name" value="ACID PHOSPHATASE-LIKE PROTEIN"/>
    <property type="match status" value="1"/>
</dbReference>
<dbReference type="Proteomes" id="UP000568022">
    <property type="component" value="Unassembled WGS sequence"/>
</dbReference>